<dbReference type="InterPro" id="IPR001623">
    <property type="entry name" value="DnaJ_domain"/>
</dbReference>
<feature type="domain" description="J" evidence="2">
    <location>
        <begin position="9"/>
        <end position="77"/>
    </location>
</feature>
<dbReference type="EMBL" id="LASV01000020">
    <property type="protein sequence ID" value="KKA25482.1"/>
    <property type="molecule type" value="Genomic_DNA"/>
</dbReference>
<dbReference type="OrthoDB" id="10250354at2759"/>
<reference evidence="3 4" key="1">
    <citation type="submission" date="2015-04" db="EMBL/GenBank/DDBJ databases">
        <authorList>
            <person name="Heijne W.H."/>
            <person name="Fedorova N.D."/>
            <person name="Nierman W.C."/>
            <person name="Vollebregt A.W."/>
            <person name="Zhao Z."/>
            <person name="Wu L."/>
            <person name="Kumar M."/>
            <person name="Stam H."/>
            <person name="van den Berg M.A."/>
            <person name="Pel H.J."/>
        </authorList>
    </citation>
    <scope>NUCLEOTIDE SEQUENCE [LARGE SCALE GENOMIC DNA]</scope>
    <source>
        <strain evidence="3 4">CBS 393.64</strain>
    </source>
</reference>
<sequence>MSSSPPTFDPYLVLGVDKDAGLPEIKAAHRKLVLKCHPDKVKDESLRSQARDEFQRVQEAYELLSDEKRRAQYDNEVRLAQLRKEKMERSSTKATRGREYRDGRFYEERTPASASYYDDVDEIRLSEEPRAHSRKHDDHGRRSHSKPTEEKKKSKPVPLSTPRASKESKESIREQVKASHHDRAKDRTKERRRDLDDKYERTKGPYVVSDVEDESSASSDASHKIYIKVNKHSSKSPRSREPDPPRSKPEPEPSRESEYRRYDADAAVDEGADDYVDELQSKFDDLESSVRDYIERSKHDPHVEYDHRRPQFSRSPHTYGGYESSDWYEREATRYSSSRSHRRTESARVATSSPPPRRSHERLDDPHRTYERTVPSMPTAPTAPKVSSSSRPPPQPTRSSTAPYPRSRREGSSWSEPSPLYNMVNSVADSPPPRTKLRSADRNDSGYSSPGTPEMPQSSSGPKVNRYKIVDPPETITIEPQETHRYQRSTSPIRSERPSVTTRTPSSKPSRSSTTTTAPTKTYTYSPETGVRYEMARPAAATAAAATTTTTTTRAPPVRVVYEEVRYAPEIKLENIQYAYPRYEDVRYTRQPAY</sequence>
<feature type="compositionally biased region" description="Basic residues" evidence="1">
    <location>
        <begin position="225"/>
        <end position="237"/>
    </location>
</feature>
<dbReference type="PANTHER" id="PTHR24074">
    <property type="entry name" value="CO-CHAPERONE PROTEIN DJLA"/>
    <property type="match status" value="1"/>
</dbReference>
<feature type="compositionally biased region" description="Basic and acidic residues" evidence="1">
    <location>
        <begin position="361"/>
        <end position="371"/>
    </location>
</feature>
<organism evidence="3 4">
    <name type="scientific">Rasamsonia emersonii (strain ATCC 16479 / CBS 393.64 / IMI 116815)</name>
    <dbReference type="NCBI Taxonomy" id="1408163"/>
    <lineage>
        <taxon>Eukaryota</taxon>
        <taxon>Fungi</taxon>
        <taxon>Dikarya</taxon>
        <taxon>Ascomycota</taxon>
        <taxon>Pezizomycotina</taxon>
        <taxon>Eurotiomycetes</taxon>
        <taxon>Eurotiomycetidae</taxon>
        <taxon>Eurotiales</taxon>
        <taxon>Trichocomaceae</taxon>
        <taxon>Rasamsonia</taxon>
    </lineage>
</organism>
<dbReference type="AlphaFoldDB" id="A0A0F4Z4N9"/>
<evidence type="ECO:0000256" key="1">
    <source>
        <dbReference type="SAM" id="MobiDB-lite"/>
    </source>
</evidence>
<feature type="compositionally biased region" description="Low complexity" evidence="1">
    <location>
        <begin position="498"/>
        <end position="525"/>
    </location>
</feature>
<feature type="compositionally biased region" description="Polar residues" evidence="1">
    <location>
        <begin position="445"/>
        <end position="462"/>
    </location>
</feature>
<feature type="compositionally biased region" description="Acidic residues" evidence="1">
    <location>
        <begin position="266"/>
        <end position="277"/>
    </location>
</feature>
<dbReference type="SUPFAM" id="SSF46565">
    <property type="entry name" value="Chaperone J-domain"/>
    <property type="match status" value="1"/>
</dbReference>
<dbReference type="RefSeq" id="XP_013332094.1">
    <property type="nucleotide sequence ID" value="XM_013476640.1"/>
</dbReference>
<feature type="compositionally biased region" description="Basic and acidic residues" evidence="1">
    <location>
        <begin position="122"/>
        <end position="152"/>
    </location>
</feature>
<feature type="compositionally biased region" description="Basic and acidic residues" evidence="1">
    <location>
        <begin position="164"/>
        <end position="203"/>
    </location>
</feature>
<evidence type="ECO:0000259" key="2">
    <source>
        <dbReference type="PROSITE" id="PS50076"/>
    </source>
</evidence>
<evidence type="ECO:0000313" key="3">
    <source>
        <dbReference type="EMBL" id="KKA25482.1"/>
    </source>
</evidence>
<dbReference type="CDD" id="cd06257">
    <property type="entry name" value="DnaJ"/>
    <property type="match status" value="1"/>
</dbReference>
<name>A0A0F4Z4N9_RASE3</name>
<proteinExistence type="predicted"/>
<dbReference type="SMART" id="SM00271">
    <property type="entry name" value="DnaJ"/>
    <property type="match status" value="1"/>
</dbReference>
<dbReference type="InterPro" id="IPR050817">
    <property type="entry name" value="DjlA_DnaK_co-chaperone"/>
</dbReference>
<protein>
    <submittedName>
        <fullName evidence="3">DnaJ domain protein</fullName>
    </submittedName>
</protein>
<dbReference type="Pfam" id="PF00226">
    <property type="entry name" value="DnaJ"/>
    <property type="match status" value="1"/>
</dbReference>
<feature type="compositionally biased region" description="Basic and acidic residues" evidence="1">
    <location>
        <begin position="81"/>
        <end position="110"/>
    </location>
</feature>
<dbReference type="PROSITE" id="PS00636">
    <property type="entry name" value="DNAJ_1"/>
    <property type="match status" value="1"/>
</dbReference>
<dbReference type="PRINTS" id="PR00625">
    <property type="entry name" value="JDOMAIN"/>
</dbReference>
<dbReference type="Proteomes" id="UP000053958">
    <property type="component" value="Unassembled WGS sequence"/>
</dbReference>
<gene>
    <name evidence="3" type="ORF">T310_0506</name>
</gene>
<dbReference type="FunFam" id="1.10.287.110:FF:000073">
    <property type="entry name" value="DnaJ domain protein"/>
    <property type="match status" value="1"/>
</dbReference>
<accession>A0A0F4Z4N9</accession>
<evidence type="ECO:0000313" key="4">
    <source>
        <dbReference type="Proteomes" id="UP000053958"/>
    </source>
</evidence>
<dbReference type="Gene3D" id="1.10.287.110">
    <property type="entry name" value="DnaJ domain"/>
    <property type="match status" value="1"/>
</dbReference>
<dbReference type="InterPro" id="IPR018253">
    <property type="entry name" value="DnaJ_domain_CS"/>
</dbReference>
<dbReference type="InterPro" id="IPR036869">
    <property type="entry name" value="J_dom_sf"/>
</dbReference>
<feature type="region of interest" description="Disordered" evidence="1">
    <location>
        <begin position="81"/>
        <end position="525"/>
    </location>
</feature>
<feature type="compositionally biased region" description="Basic and acidic residues" evidence="1">
    <location>
        <begin position="279"/>
        <end position="309"/>
    </location>
</feature>
<dbReference type="GeneID" id="25312560"/>
<dbReference type="PROSITE" id="PS50076">
    <property type="entry name" value="DNAJ_2"/>
    <property type="match status" value="1"/>
</dbReference>
<comment type="caution">
    <text evidence="3">The sequence shown here is derived from an EMBL/GenBank/DDBJ whole genome shotgun (WGS) entry which is preliminary data.</text>
</comment>
<feature type="compositionally biased region" description="Basic and acidic residues" evidence="1">
    <location>
        <begin position="238"/>
        <end position="264"/>
    </location>
</feature>
<keyword evidence="4" id="KW-1185">Reference proteome</keyword>
<dbReference type="STRING" id="1408163.A0A0F4Z4N9"/>